<dbReference type="SUPFAM" id="SSF47954">
    <property type="entry name" value="Cyclin-like"/>
    <property type="match status" value="2"/>
</dbReference>
<evidence type="ECO:0000313" key="4">
    <source>
        <dbReference type="EMBL" id="GBE62257.1"/>
    </source>
</evidence>
<dbReference type="VEuPathDB" id="PiroplasmaDB:BOVATA_037500"/>
<dbReference type="PANTHER" id="PTHR10026">
    <property type="entry name" value="CYCLIN"/>
    <property type="match status" value="1"/>
</dbReference>
<protein>
    <submittedName>
        <fullName evidence="4">Cyclin 4</fullName>
    </submittedName>
</protein>
<dbReference type="GO" id="GO:0016538">
    <property type="term" value="F:cyclin-dependent protein serine/threonine kinase regulator activity"/>
    <property type="evidence" value="ECO:0007669"/>
    <property type="project" value="InterPro"/>
</dbReference>
<reference evidence="4 5" key="1">
    <citation type="journal article" date="2017" name="BMC Genomics">
        <title>Whole-genome assembly of Babesia ovata and comparative genomics between closely related pathogens.</title>
        <authorList>
            <person name="Yamagishi J."/>
            <person name="Asada M."/>
            <person name="Hakimi H."/>
            <person name="Tanaka T.Q."/>
            <person name="Sugimoto C."/>
            <person name="Kawazu S."/>
        </authorList>
    </citation>
    <scope>NUCLEOTIDE SEQUENCE [LARGE SCALE GENOMIC DNA]</scope>
    <source>
        <strain evidence="4 5">Miyake</strain>
    </source>
</reference>
<gene>
    <name evidence="4" type="ORF">BOVATA_037500</name>
</gene>
<organism evidence="4 5">
    <name type="scientific">Babesia ovata</name>
    <dbReference type="NCBI Taxonomy" id="189622"/>
    <lineage>
        <taxon>Eukaryota</taxon>
        <taxon>Sar</taxon>
        <taxon>Alveolata</taxon>
        <taxon>Apicomplexa</taxon>
        <taxon>Aconoidasida</taxon>
        <taxon>Piroplasmida</taxon>
        <taxon>Babesiidae</taxon>
        <taxon>Babesia</taxon>
    </lineage>
</organism>
<dbReference type="GeneID" id="39876027"/>
<dbReference type="OrthoDB" id="10264655at2759"/>
<dbReference type="PIRSF" id="PIRSF036580">
    <property type="entry name" value="Cyclin_L"/>
    <property type="match status" value="1"/>
</dbReference>
<feature type="region of interest" description="Disordered" evidence="2">
    <location>
        <begin position="274"/>
        <end position="308"/>
    </location>
</feature>
<name>A0A2H6KH00_9APIC</name>
<feature type="compositionally biased region" description="Basic and acidic residues" evidence="2">
    <location>
        <begin position="348"/>
        <end position="387"/>
    </location>
</feature>
<evidence type="ECO:0000256" key="2">
    <source>
        <dbReference type="SAM" id="MobiDB-lite"/>
    </source>
</evidence>
<sequence>MESACCNAADVGGSDAVVDSEIDRMLRNYGCDLIQKAGILLQLNGVTIATGQTILHKFYFKRTLREFDIRAGSATACFLAAKLEENMRKAKDVARVFDYLINNEHDGSVPTRHLDEILSDEILRIEREILVEFGFRMGGLLVCPHRYVLQYVFALFRNLGEYSTHGVNDVAQRAWGYLNDSMRTTLCCTTTPSVIAVGCIYMAATSLGIPLRKVGFMLLPVSHRSIQVDDWFVVFDVKWSDIVMVCDELERLYAMGRPRYVNVSGLSFGPQGECTASDSRVMNQPDSREKAAATPRGERANTEAAASVSHVGKFDAANAVDEASDASRVNRADDKKNERWYDRHRHTGKNERYSRGHSRYRSDDARRSYSRDQSHRGRNYDSYDRSDYRRRRYH</sequence>
<dbReference type="AlphaFoldDB" id="A0A2H6KH00"/>
<feature type="domain" description="Cyclin-like" evidence="3">
    <location>
        <begin position="32"/>
        <end position="131"/>
    </location>
</feature>
<keyword evidence="1" id="KW-0195">Cyclin</keyword>
<feature type="compositionally biased region" description="Basic and acidic residues" evidence="2">
    <location>
        <begin position="328"/>
        <end position="341"/>
    </location>
</feature>
<dbReference type="SMART" id="SM00385">
    <property type="entry name" value="CYCLIN"/>
    <property type="match status" value="1"/>
</dbReference>
<dbReference type="EMBL" id="BDSA01000004">
    <property type="protein sequence ID" value="GBE62257.1"/>
    <property type="molecule type" value="Genomic_DNA"/>
</dbReference>
<accession>A0A2H6KH00</accession>
<dbReference type="InterPro" id="IPR036915">
    <property type="entry name" value="Cyclin-like_sf"/>
</dbReference>
<dbReference type="Proteomes" id="UP000236319">
    <property type="component" value="Unassembled WGS sequence"/>
</dbReference>
<dbReference type="Gene3D" id="1.10.472.10">
    <property type="entry name" value="Cyclin-like"/>
    <property type="match status" value="2"/>
</dbReference>
<keyword evidence="5" id="KW-1185">Reference proteome</keyword>
<dbReference type="GO" id="GO:0006357">
    <property type="term" value="P:regulation of transcription by RNA polymerase II"/>
    <property type="evidence" value="ECO:0007669"/>
    <property type="project" value="InterPro"/>
</dbReference>
<dbReference type="InterPro" id="IPR043198">
    <property type="entry name" value="Cyclin/Ssn8"/>
</dbReference>
<dbReference type="RefSeq" id="XP_028868500.1">
    <property type="nucleotide sequence ID" value="XM_029012667.1"/>
</dbReference>
<evidence type="ECO:0000313" key="5">
    <source>
        <dbReference type="Proteomes" id="UP000236319"/>
    </source>
</evidence>
<dbReference type="Pfam" id="PF00134">
    <property type="entry name" value="Cyclin_N"/>
    <property type="match status" value="1"/>
</dbReference>
<feature type="region of interest" description="Disordered" evidence="2">
    <location>
        <begin position="321"/>
        <end position="394"/>
    </location>
</feature>
<comment type="similarity">
    <text evidence="1">Belongs to the cyclin family.</text>
</comment>
<proteinExistence type="inferred from homology"/>
<comment type="caution">
    <text evidence="4">The sequence shown here is derived from an EMBL/GenBank/DDBJ whole genome shotgun (WGS) entry which is preliminary data.</text>
</comment>
<dbReference type="InterPro" id="IPR013763">
    <property type="entry name" value="Cyclin-like_dom"/>
</dbReference>
<feature type="compositionally biased region" description="Polar residues" evidence="2">
    <location>
        <begin position="274"/>
        <end position="285"/>
    </location>
</feature>
<evidence type="ECO:0000259" key="3">
    <source>
        <dbReference type="SMART" id="SM00385"/>
    </source>
</evidence>
<dbReference type="InterPro" id="IPR006671">
    <property type="entry name" value="Cyclin_N"/>
</dbReference>
<feature type="compositionally biased region" description="Basic and acidic residues" evidence="2">
    <location>
        <begin position="286"/>
        <end position="301"/>
    </location>
</feature>
<evidence type="ECO:0000256" key="1">
    <source>
        <dbReference type="RuleBase" id="RU000383"/>
    </source>
</evidence>